<accession>A0A0F9N5F8</accession>
<comment type="caution">
    <text evidence="1">The sequence shown here is derived from an EMBL/GenBank/DDBJ whole genome shotgun (WGS) entry which is preliminary data.</text>
</comment>
<dbReference type="EMBL" id="LAZR01007638">
    <property type="protein sequence ID" value="KKM83955.1"/>
    <property type="molecule type" value="Genomic_DNA"/>
</dbReference>
<evidence type="ECO:0000313" key="1">
    <source>
        <dbReference type="EMBL" id="KKM83955.1"/>
    </source>
</evidence>
<sequence>MRADNTLFSTDNIDGSKQPRYVVSIDFDGTLQHITSHDDIANVPAALPVIQNAIVGISATSQTLNPDRANATIGSMSFDIVDLANVFTDLVRTQLLTNNIGLRGRTVSFFVGYKSEQDGAGILDGSSTDDNPDFDNFVLFQTQIVQGVETKEGKYSLKCADIQRNTKTTIFELELTYLTSSITAAATSIPVLDLSGFEGNVHGTSYTDAPSLDVIYIKIDSTKEIIRCPTADIVGNSFTNVTRGVLGTTAKAVEVDSASASDRRPKVEEYVYLELPAVKLAYAILTGVIEGTANVLPSGWHAGVATSFIRLNDFKTIGDDLWVPTDDTAAVVLRFDGIEKQDAKRFLETEIYLLLGLFSPVYSDGQLGLKRMVPALSDSPYQFDVDDSNVIGSSNLRHDMESMQNNLRVDWNWNGDRFIRSTIIVDSASIAKHGQAPEKRMSFRGLVGTRFTEQVLRQLLTSLRDMYTGPPLRLDINGFHLMNPLEVGDAVRVNLSNIRDYSQAGVNLTRTMVVHGMSVDWLSGVKLKLFGSSERADEIPPITATTCLPDAFYPQAGTALSSIPGLMTGNVTNAGTFTLVGDPDMNAAGAIFYHDAPLTISSTTTLNIENNVQLRVRGFLTIDGSIIGTGKGHISGTDNFLLDQHYYFLNAANVGVQGFIGNSKTHDGLLLREPDDGGLPSWVWVTGGFFTRGLYDAFPNVILEVDDAGNGSIIGIPTDMRGGGGAFGQRAGLKIGLFGRTHMKNAGGSGGAGGAALCVVCRGGDFGVSGVIRLDGADGIEPTGFFIASNPTFHIYGGAGGAGTPGALLWLIDGSAQTFPDLAGHFFALTGDVPAQFALPFISGPGQNRSLVDKNAPLKNMAPFMPDRISGFDQTGVNFRISFLPCDVTPEDDQDNIVAPPANIAASSIVGGVRITWTNNTQGRTDILTEVHRANEDVRASAIKIATVAGEVYDDILGDLERKHFYWIR</sequence>
<gene>
    <name evidence="1" type="ORF">LCGC14_1304100</name>
</gene>
<name>A0A0F9N5F8_9ZZZZ</name>
<proteinExistence type="predicted"/>
<reference evidence="1" key="1">
    <citation type="journal article" date="2015" name="Nature">
        <title>Complex archaea that bridge the gap between prokaryotes and eukaryotes.</title>
        <authorList>
            <person name="Spang A."/>
            <person name="Saw J.H."/>
            <person name="Jorgensen S.L."/>
            <person name="Zaremba-Niedzwiedzka K."/>
            <person name="Martijn J."/>
            <person name="Lind A.E."/>
            <person name="van Eijk R."/>
            <person name="Schleper C."/>
            <person name="Guy L."/>
            <person name="Ettema T.J."/>
        </authorList>
    </citation>
    <scope>NUCLEOTIDE SEQUENCE</scope>
</reference>
<organism evidence="1">
    <name type="scientific">marine sediment metagenome</name>
    <dbReference type="NCBI Taxonomy" id="412755"/>
    <lineage>
        <taxon>unclassified sequences</taxon>
        <taxon>metagenomes</taxon>
        <taxon>ecological metagenomes</taxon>
    </lineage>
</organism>
<feature type="non-terminal residue" evidence="1">
    <location>
        <position position="969"/>
    </location>
</feature>
<protein>
    <submittedName>
        <fullName evidence="1">Uncharacterized protein</fullName>
    </submittedName>
</protein>
<dbReference type="AlphaFoldDB" id="A0A0F9N5F8"/>